<organism evidence="3 4">
    <name type="scientific">Streptomyces scabichelini</name>
    <dbReference type="NCBI Taxonomy" id="2711217"/>
    <lineage>
        <taxon>Bacteria</taxon>
        <taxon>Bacillati</taxon>
        <taxon>Actinomycetota</taxon>
        <taxon>Actinomycetes</taxon>
        <taxon>Kitasatosporales</taxon>
        <taxon>Streptomycetaceae</taxon>
        <taxon>Streptomyces</taxon>
    </lineage>
</organism>
<feature type="region of interest" description="Disordered" evidence="1">
    <location>
        <begin position="142"/>
        <end position="188"/>
    </location>
</feature>
<accession>A0A6G4V5F1</accession>
<keyword evidence="2" id="KW-0812">Transmembrane</keyword>
<feature type="region of interest" description="Disordered" evidence="1">
    <location>
        <begin position="308"/>
        <end position="337"/>
    </location>
</feature>
<feature type="transmembrane region" description="Helical" evidence="2">
    <location>
        <begin position="282"/>
        <end position="304"/>
    </location>
</feature>
<reference evidence="3 4" key="1">
    <citation type="submission" date="2020-02" db="EMBL/GenBank/DDBJ databases">
        <title>Whole-genome analyses of novel actinobacteria.</title>
        <authorList>
            <person name="Sahin N."/>
            <person name="Gencbay T."/>
        </authorList>
    </citation>
    <scope>NUCLEOTIDE SEQUENCE [LARGE SCALE GENOMIC DNA]</scope>
    <source>
        <strain evidence="3 4">HC44</strain>
    </source>
</reference>
<feature type="transmembrane region" description="Helical" evidence="2">
    <location>
        <begin position="245"/>
        <end position="262"/>
    </location>
</feature>
<dbReference type="AlphaFoldDB" id="A0A6G4V5F1"/>
<evidence type="ECO:0000313" key="3">
    <source>
        <dbReference type="EMBL" id="NGO09246.1"/>
    </source>
</evidence>
<name>A0A6G4V5F1_9ACTN</name>
<dbReference type="Proteomes" id="UP000472335">
    <property type="component" value="Unassembled WGS sequence"/>
</dbReference>
<feature type="compositionally biased region" description="Basic and acidic residues" evidence="1">
    <location>
        <begin position="173"/>
        <end position="183"/>
    </location>
</feature>
<dbReference type="EMBL" id="JAAKZY010000047">
    <property type="protein sequence ID" value="NGO09246.1"/>
    <property type="molecule type" value="Genomic_DNA"/>
</dbReference>
<feature type="compositionally biased region" description="Polar residues" evidence="1">
    <location>
        <begin position="145"/>
        <end position="158"/>
    </location>
</feature>
<feature type="transmembrane region" description="Helical" evidence="2">
    <location>
        <begin position="220"/>
        <end position="238"/>
    </location>
</feature>
<sequence>MGRLYADPVDGLVHAAVADRPLDEVIQLIKLLEQSPEYAAATADALRAVGTDRSVEDVSRLVALLTQPPRNADSADEAIRAAAEGRPVEDVTRLMALLHRSPLEPHCAQEAVRAVATSRPVEELVQLIGRLAQERGVRAERQRAQDSLVQAADGSSTEAPEDGPAVPLGTVGREVRAKPDGTAKDSASPAWRRRLAASALLLCGLAYFPPDRSGASANAYGFAMGASVLCVLLALALFRKRPLPVLAAGVLLTSALAMAQLLEGRLRSPGLTRAVDITAAPPWLAGLTAVLAALASLTALLTLLSSDKTERHPEPRRSADPDRAASASGTAERTWHP</sequence>
<evidence type="ECO:0000256" key="1">
    <source>
        <dbReference type="SAM" id="MobiDB-lite"/>
    </source>
</evidence>
<proteinExistence type="predicted"/>
<evidence type="ECO:0000313" key="4">
    <source>
        <dbReference type="Proteomes" id="UP000472335"/>
    </source>
</evidence>
<keyword evidence="2" id="KW-1133">Transmembrane helix</keyword>
<evidence type="ECO:0000256" key="2">
    <source>
        <dbReference type="SAM" id="Phobius"/>
    </source>
</evidence>
<gene>
    <name evidence="3" type="ORF">G5C60_16975</name>
</gene>
<keyword evidence="2" id="KW-0472">Membrane</keyword>
<keyword evidence="4" id="KW-1185">Reference proteome</keyword>
<feature type="compositionally biased region" description="Basic and acidic residues" evidence="1">
    <location>
        <begin position="308"/>
        <end position="323"/>
    </location>
</feature>
<protein>
    <submittedName>
        <fullName evidence="3">Uncharacterized protein</fullName>
    </submittedName>
</protein>
<comment type="caution">
    <text evidence="3">The sequence shown here is derived from an EMBL/GenBank/DDBJ whole genome shotgun (WGS) entry which is preliminary data.</text>
</comment>